<gene>
    <name evidence="2" type="ORF">C1SCF055_LOCUS35119</name>
</gene>
<reference evidence="3 4" key="2">
    <citation type="submission" date="2024-05" db="EMBL/GenBank/DDBJ databases">
        <authorList>
            <person name="Chen Y."/>
            <person name="Shah S."/>
            <person name="Dougan E. K."/>
            <person name="Thang M."/>
            <person name="Chan C."/>
        </authorList>
    </citation>
    <scope>NUCLEOTIDE SEQUENCE [LARGE SCALE GENOMIC DNA]</scope>
</reference>
<dbReference type="EMBL" id="CAMXCT010004635">
    <property type="protein sequence ID" value="CAI4009787.1"/>
    <property type="molecule type" value="Genomic_DNA"/>
</dbReference>
<keyword evidence="1" id="KW-0040">ANK repeat</keyword>
<organism evidence="2">
    <name type="scientific">Cladocopium goreaui</name>
    <dbReference type="NCBI Taxonomy" id="2562237"/>
    <lineage>
        <taxon>Eukaryota</taxon>
        <taxon>Sar</taxon>
        <taxon>Alveolata</taxon>
        <taxon>Dinophyceae</taxon>
        <taxon>Suessiales</taxon>
        <taxon>Symbiodiniaceae</taxon>
        <taxon>Cladocopium</taxon>
    </lineage>
</organism>
<dbReference type="PROSITE" id="PS50088">
    <property type="entry name" value="ANK_REPEAT"/>
    <property type="match status" value="1"/>
</dbReference>
<dbReference type="PROSITE" id="PS50297">
    <property type="entry name" value="ANK_REP_REGION"/>
    <property type="match status" value="1"/>
</dbReference>
<sequence>MVAERTKVSVEFLQLLQGQQVLCDVDLKSLKSLGNGGEIAELSCIICPSVPLIIKLLKKEDFHFRGLNETATKTPQGITGCNLLHASVLVGRLELVRFLLAEEDFNGINNFLGRSGYNALHLAAKDGHSAICQELLDCERFRAANASTTCEGTALHVAAQYGNIQVLTLLLDSEHFTAINEAMQVPSYHQDCRGRCGQTALHVAAVHGQQQAAQVLLDHPRFTQVGAVTKTFKDAAAAADAAGHPSLGRFIRDHPKVRQFRRMPNGAAGYGGLIRRQFERSGAHVDMTPMPCGCHGVRGNSAGIHRFAPGNPYLVTVMPLLVNMACSPAPEKNEKSKHVITQDSWRLVKIEPEVQDIADHFGLDERITGKLQEALNTRPDPGTDLEVMWEILDEARNPPGLTMIKVKEMLDGTFRMGEQKDARGLMESMSQ</sequence>
<reference evidence="2" key="1">
    <citation type="submission" date="2022-10" db="EMBL/GenBank/DDBJ databases">
        <authorList>
            <person name="Chen Y."/>
            <person name="Dougan E. K."/>
            <person name="Chan C."/>
            <person name="Rhodes N."/>
            <person name="Thang M."/>
        </authorList>
    </citation>
    <scope>NUCLEOTIDE SEQUENCE</scope>
</reference>
<dbReference type="SUPFAM" id="SSF48403">
    <property type="entry name" value="Ankyrin repeat"/>
    <property type="match status" value="1"/>
</dbReference>
<proteinExistence type="predicted"/>
<dbReference type="SMART" id="SM00248">
    <property type="entry name" value="ANK"/>
    <property type="match status" value="4"/>
</dbReference>
<comment type="caution">
    <text evidence="2">The sequence shown here is derived from an EMBL/GenBank/DDBJ whole genome shotgun (WGS) entry which is preliminary data.</text>
</comment>
<dbReference type="OrthoDB" id="7729168at2759"/>
<dbReference type="EMBL" id="CAMXCT030004635">
    <property type="protein sequence ID" value="CAL4797099.1"/>
    <property type="molecule type" value="Genomic_DNA"/>
</dbReference>
<evidence type="ECO:0000313" key="4">
    <source>
        <dbReference type="Proteomes" id="UP001152797"/>
    </source>
</evidence>
<dbReference type="InterPro" id="IPR002110">
    <property type="entry name" value="Ankyrin_rpt"/>
</dbReference>
<name>A0A9P1DH44_9DINO</name>
<protein>
    <submittedName>
        <fullName evidence="3">Ankyrin-3 (ANK-3) (Ankyrin-G)</fullName>
    </submittedName>
</protein>
<evidence type="ECO:0000256" key="1">
    <source>
        <dbReference type="PROSITE-ProRule" id="PRU00023"/>
    </source>
</evidence>
<evidence type="ECO:0000313" key="2">
    <source>
        <dbReference type="EMBL" id="CAI4009787.1"/>
    </source>
</evidence>
<dbReference type="EMBL" id="CAMXCT020004635">
    <property type="protein sequence ID" value="CAL1163162.1"/>
    <property type="molecule type" value="Genomic_DNA"/>
</dbReference>
<dbReference type="AlphaFoldDB" id="A0A9P1DH44"/>
<evidence type="ECO:0000313" key="3">
    <source>
        <dbReference type="EMBL" id="CAL4797099.1"/>
    </source>
</evidence>
<dbReference type="PANTHER" id="PTHR24184">
    <property type="entry name" value="SI:CH211-189E2.2"/>
    <property type="match status" value="1"/>
</dbReference>
<dbReference type="PANTHER" id="PTHR24184:SF11">
    <property type="entry name" value="ANKYRIN REPEAT AND SOCS BOX CONTAINING 3"/>
    <property type="match status" value="1"/>
</dbReference>
<keyword evidence="4" id="KW-1185">Reference proteome</keyword>
<accession>A0A9P1DH44</accession>
<dbReference type="Pfam" id="PF00023">
    <property type="entry name" value="Ank"/>
    <property type="match status" value="1"/>
</dbReference>
<dbReference type="Gene3D" id="1.25.40.20">
    <property type="entry name" value="Ankyrin repeat-containing domain"/>
    <property type="match status" value="1"/>
</dbReference>
<dbReference type="Proteomes" id="UP001152797">
    <property type="component" value="Unassembled WGS sequence"/>
</dbReference>
<dbReference type="InterPro" id="IPR036770">
    <property type="entry name" value="Ankyrin_rpt-contain_sf"/>
</dbReference>
<dbReference type="Pfam" id="PF12796">
    <property type="entry name" value="Ank_2"/>
    <property type="match status" value="1"/>
</dbReference>
<feature type="repeat" description="ANK" evidence="1">
    <location>
        <begin position="196"/>
        <end position="219"/>
    </location>
</feature>